<dbReference type="InterPro" id="IPR036866">
    <property type="entry name" value="RibonucZ/Hydroxyglut_hydro"/>
</dbReference>
<evidence type="ECO:0000313" key="4">
    <source>
        <dbReference type="EMBL" id="PIR06502.1"/>
    </source>
</evidence>
<evidence type="ECO:0000259" key="3">
    <source>
        <dbReference type="SMART" id="SM01027"/>
    </source>
</evidence>
<dbReference type="CDD" id="cd16295">
    <property type="entry name" value="TTHA0252-CPSF-like_MBL-fold"/>
    <property type="match status" value="1"/>
</dbReference>
<dbReference type="InterPro" id="IPR022712">
    <property type="entry name" value="Beta_Casp"/>
</dbReference>
<name>A0A2H0NC79_9BACT</name>
<proteinExistence type="predicted"/>
<keyword evidence="1 4" id="KW-0378">Hydrolase</keyword>
<dbReference type="PANTHER" id="PTHR11203:SF37">
    <property type="entry name" value="INTEGRATOR COMPLEX SUBUNIT 11"/>
    <property type="match status" value="1"/>
</dbReference>
<dbReference type="InterPro" id="IPR050698">
    <property type="entry name" value="MBL"/>
</dbReference>
<feature type="domain" description="Metallo-beta-lactamase" evidence="2">
    <location>
        <begin position="16"/>
        <end position="208"/>
    </location>
</feature>
<dbReference type="GO" id="GO:0016787">
    <property type="term" value="F:hydrolase activity"/>
    <property type="evidence" value="ECO:0007669"/>
    <property type="project" value="UniProtKB-KW"/>
</dbReference>
<dbReference type="PANTHER" id="PTHR11203">
    <property type="entry name" value="CLEAVAGE AND POLYADENYLATION SPECIFICITY FACTOR FAMILY MEMBER"/>
    <property type="match status" value="1"/>
</dbReference>
<dbReference type="Gene3D" id="3.40.50.10890">
    <property type="match status" value="1"/>
</dbReference>
<accession>A0A2H0NC79</accession>
<dbReference type="InterPro" id="IPR001279">
    <property type="entry name" value="Metallo-B-lactamas"/>
</dbReference>
<dbReference type="GO" id="GO:0004521">
    <property type="term" value="F:RNA endonuclease activity"/>
    <property type="evidence" value="ECO:0007669"/>
    <property type="project" value="TreeGrafter"/>
</dbReference>
<comment type="caution">
    <text evidence="4">The sequence shown here is derived from an EMBL/GenBank/DDBJ whole genome shotgun (WGS) entry which is preliminary data.</text>
</comment>
<dbReference type="Pfam" id="PF07521">
    <property type="entry name" value="RMMBL"/>
    <property type="match status" value="1"/>
</dbReference>
<dbReference type="AlphaFoldDB" id="A0A2H0NC79"/>
<evidence type="ECO:0000259" key="2">
    <source>
        <dbReference type="SMART" id="SM00849"/>
    </source>
</evidence>
<dbReference type="Pfam" id="PF16661">
    <property type="entry name" value="Lactamase_B_6"/>
    <property type="match status" value="1"/>
</dbReference>
<dbReference type="EMBL" id="PCWQ01000012">
    <property type="protein sequence ID" value="PIR06502.1"/>
    <property type="molecule type" value="Genomic_DNA"/>
</dbReference>
<evidence type="ECO:0000256" key="1">
    <source>
        <dbReference type="ARBA" id="ARBA00022801"/>
    </source>
</evidence>
<dbReference type="InterPro" id="IPR011108">
    <property type="entry name" value="RMMBL"/>
</dbReference>
<organism evidence="4 5">
    <name type="scientific">Candidatus Komeilibacteria bacterium CG11_big_fil_rev_8_21_14_0_20_36_20</name>
    <dbReference type="NCBI Taxonomy" id="1974477"/>
    <lineage>
        <taxon>Bacteria</taxon>
        <taxon>Candidatus Komeiliibacteriota</taxon>
    </lineage>
</organism>
<dbReference type="SMART" id="SM00849">
    <property type="entry name" value="Lactamase_B"/>
    <property type="match status" value="1"/>
</dbReference>
<protein>
    <submittedName>
        <fullName evidence="4">MBL fold metallo-hydrolase</fullName>
    </submittedName>
</protein>
<dbReference type="SUPFAM" id="SSF56281">
    <property type="entry name" value="Metallo-hydrolase/oxidoreductase"/>
    <property type="match status" value="1"/>
</dbReference>
<evidence type="ECO:0000313" key="5">
    <source>
        <dbReference type="Proteomes" id="UP000230564"/>
    </source>
</evidence>
<feature type="domain" description="Beta-Casp" evidence="3">
    <location>
        <begin position="242"/>
        <end position="367"/>
    </location>
</feature>
<dbReference type="Proteomes" id="UP000230564">
    <property type="component" value="Unassembled WGS sequence"/>
</dbReference>
<gene>
    <name evidence="4" type="ORF">COV55_03095</name>
</gene>
<dbReference type="Gene3D" id="3.60.15.10">
    <property type="entry name" value="Ribonuclease Z/Hydroxyacylglutathione hydrolase-like"/>
    <property type="match status" value="1"/>
</dbReference>
<sequence length="453" mass="51874">MSQIKLTSYGATGEVTGSCHLLEVNHYKILIDCGLFQGDEENYWKNWREFNFCPEELNAVILTHAHLDHCGRLPKLYDQKYKGKVYATDATRQIAQIILKDSVHIMYEKSAKHRLKPLYSTNAFNQLNRLWQTIDYYQPQPLNSKISFTFYQAGHILGAAIVEIKVENQTIIFTGDIGSENMPLVQNIDYFDRADYVIMEGTYGNRNHEDKKIRNEKLLEAVKRITIKNSTLLIPLFAVERTQDVLKILNDYYESHLDFNVPVFLDSPLATEATRIYQRHLNLLNAEAQETLKTDRDIFSFPHLKITSHIRQSKQINSVPPPKIILAGSGMAEGGRIIHHLARYASRPENNILFMGFQVPGTLGYKILNGAFAFDYYNKSIAIKSVVGQIDGFSTHADQNELLKWLGKFTGKPKKVFLVHGNQEILEEFSKIVKKNLKITAEVVKNNHSIILK</sequence>
<dbReference type="Pfam" id="PF10996">
    <property type="entry name" value="Beta-Casp"/>
    <property type="match status" value="1"/>
</dbReference>
<reference evidence="4 5" key="1">
    <citation type="submission" date="2017-09" db="EMBL/GenBank/DDBJ databases">
        <title>Depth-based differentiation of microbial function through sediment-hosted aquifers and enrichment of novel symbionts in the deep terrestrial subsurface.</title>
        <authorList>
            <person name="Probst A.J."/>
            <person name="Ladd B."/>
            <person name="Jarett J.K."/>
            <person name="Geller-Mcgrath D.E."/>
            <person name="Sieber C.M."/>
            <person name="Emerson J.B."/>
            <person name="Anantharaman K."/>
            <person name="Thomas B.C."/>
            <person name="Malmstrom R."/>
            <person name="Stieglmeier M."/>
            <person name="Klingl A."/>
            <person name="Woyke T."/>
            <person name="Ryan C.M."/>
            <person name="Banfield J.F."/>
        </authorList>
    </citation>
    <scope>NUCLEOTIDE SEQUENCE [LARGE SCALE GENOMIC DNA]</scope>
    <source>
        <strain evidence="4">CG11_big_fil_rev_8_21_14_0_20_36_20</strain>
    </source>
</reference>
<dbReference type="SMART" id="SM01027">
    <property type="entry name" value="Beta-Casp"/>
    <property type="match status" value="1"/>
</dbReference>